<name>A0AB74LG36_MYCBI</name>
<sequence length="132" mass="13507">MPFESNEYPTGTTKVAVSADVPGSIESGNARFARWCAARAGTSGQVQQLARSNSTLSNFQGSLAAKSNAEQAGGLSFVVVSAVGCIGQANQGVIALMVSAPGRMGETEVKDGKVLSKLTRAFFTADQAGAFS</sequence>
<dbReference type="AlphaFoldDB" id="A0AB74LG36"/>
<comment type="caution">
    <text evidence="1">The sequence shown here is derived from an EMBL/GenBank/DDBJ whole genome shotgun (WGS) entry which is preliminary data.</text>
</comment>
<accession>A0AB74LG36</accession>
<evidence type="ECO:0000313" key="2">
    <source>
        <dbReference type="Proteomes" id="UP000460362"/>
    </source>
</evidence>
<protein>
    <submittedName>
        <fullName evidence="1">Uncharacterized protein</fullName>
    </submittedName>
</protein>
<dbReference type="EMBL" id="QFYW01000006">
    <property type="protein sequence ID" value="TXA00140.1"/>
    <property type="molecule type" value="Genomic_DNA"/>
</dbReference>
<proteinExistence type="predicted"/>
<evidence type="ECO:0000313" key="1">
    <source>
        <dbReference type="EMBL" id="TXA00140.1"/>
    </source>
</evidence>
<feature type="non-terminal residue" evidence="1">
    <location>
        <position position="132"/>
    </location>
</feature>
<dbReference type="Proteomes" id="UP000460362">
    <property type="component" value="Unassembled WGS sequence"/>
</dbReference>
<gene>
    <name evidence="1" type="ORF">DKM16_21275</name>
</gene>
<reference evidence="2" key="1">
    <citation type="journal article" date="2019" name="Sci. Rep.">
        <title>Genomic Polymorphism Associated with the Emergence of Virulent Isolates of Mycobacterium bovis in the Nile Delta.</title>
        <authorList>
            <person name="Abdelaal H.F.M."/>
            <person name="Spalink D."/>
            <person name="Amer A."/>
            <person name="Steinberg H."/>
            <person name="Hashish E.A."/>
            <person name="Nasr E.A."/>
            <person name="Talaat A.M."/>
        </authorList>
    </citation>
    <scope>NUCLEOTIDE SEQUENCE [LARGE SCALE GENOMIC DNA]</scope>
    <source>
        <strain evidence="2">MBE9</strain>
    </source>
</reference>
<organism evidence="1 2">
    <name type="scientific">Mycobacterium bovis</name>
    <dbReference type="NCBI Taxonomy" id="1765"/>
    <lineage>
        <taxon>Bacteria</taxon>
        <taxon>Bacillati</taxon>
        <taxon>Actinomycetota</taxon>
        <taxon>Actinomycetes</taxon>
        <taxon>Mycobacteriales</taxon>
        <taxon>Mycobacteriaceae</taxon>
        <taxon>Mycobacterium</taxon>
        <taxon>Mycobacterium tuberculosis complex</taxon>
    </lineage>
</organism>